<feature type="signal peptide" evidence="1">
    <location>
        <begin position="1"/>
        <end position="25"/>
    </location>
</feature>
<dbReference type="EMBL" id="JAAXPG010000006">
    <property type="protein sequence ID" value="NKY97578.1"/>
    <property type="molecule type" value="Genomic_DNA"/>
</dbReference>
<sequence length="116" mass="12563">MSPHARFLSAAAVAAVALASSACSSQSGSEEEFQELLVESGLPGDELRITAPDTEGFWWATYEATEDCQLQFKWNGTDPVLVYGAQTDGYLELAPDETYVESFGQGRVQQACQGEF</sequence>
<proteinExistence type="predicted"/>
<evidence type="ECO:0000256" key="1">
    <source>
        <dbReference type="SAM" id="SignalP"/>
    </source>
</evidence>
<evidence type="ECO:0000313" key="2">
    <source>
        <dbReference type="EMBL" id="NKY97578.1"/>
    </source>
</evidence>
<accession>A0A7X6MA50</accession>
<feature type="chain" id="PRO_5038678585" description="Lipoprotein" evidence="1">
    <location>
        <begin position="26"/>
        <end position="116"/>
    </location>
</feature>
<reference evidence="2 3" key="1">
    <citation type="submission" date="2020-04" db="EMBL/GenBank/DDBJ databases">
        <title>MicrobeNet Type strains.</title>
        <authorList>
            <person name="Nicholson A.C."/>
        </authorList>
    </citation>
    <scope>NUCLEOTIDE SEQUENCE [LARGE SCALE GENOMIC DNA]</scope>
    <source>
        <strain evidence="2 3">ATCC 23612</strain>
    </source>
</reference>
<gene>
    <name evidence="2" type="ORF">HGB44_07810</name>
</gene>
<keyword evidence="1" id="KW-0732">Signal</keyword>
<keyword evidence="3" id="KW-1185">Reference proteome</keyword>
<organism evidence="2 3">
    <name type="scientific">Nocardiopsis alborubida</name>
    <dbReference type="NCBI Taxonomy" id="146802"/>
    <lineage>
        <taxon>Bacteria</taxon>
        <taxon>Bacillati</taxon>
        <taxon>Actinomycetota</taxon>
        <taxon>Actinomycetes</taxon>
        <taxon>Streptosporangiales</taxon>
        <taxon>Nocardiopsidaceae</taxon>
        <taxon>Nocardiopsis</taxon>
    </lineage>
</organism>
<evidence type="ECO:0008006" key="4">
    <source>
        <dbReference type="Google" id="ProtNLM"/>
    </source>
</evidence>
<dbReference type="RefSeq" id="WP_061078325.1">
    <property type="nucleotide sequence ID" value="NZ_JAAXPG010000006.1"/>
</dbReference>
<dbReference type="AlphaFoldDB" id="A0A7X6MA50"/>
<dbReference type="Proteomes" id="UP000553209">
    <property type="component" value="Unassembled WGS sequence"/>
</dbReference>
<name>A0A7X6MA50_9ACTN</name>
<comment type="caution">
    <text evidence="2">The sequence shown here is derived from an EMBL/GenBank/DDBJ whole genome shotgun (WGS) entry which is preliminary data.</text>
</comment>
<evidence type="ECO:0000313" key="3">
    <source>
        <dbReference type="Proteomes" id="UP000553209"/>
    </source>
</evidence>
<dbReference type="PROSITE" id="PS51257">
    <property type="entry name" value="PROKAR_LIPOPROTEIN"/>
    <property type="match status" value="1"/>
</dbReference>
<protein>
    <recommendedName>
        <fullName evidence="4">Lipoprotein</fullName>
    </recommendedName>
</protein>